<name>A0ACB7NXI0_9PEZI</name>
<evidence type="ECO:0000313" key="2">
    <source>
        <dbReference type="Proteomes" id="UP000724584"/>
    </source>
</evidence>
<comment type="caution">
    <text evidence="1">The sequence shown here is derived from an EMBL/GenBank/DDBJ whole genome shotgun (WGS) entry which is preliminary data.</text>
</comment>
<organism evidence="1 2">
    <name type="scientific">Chaetomium tenue</name>
    <dbReference type="NCBI Taxonomy" id="1854479"/>
    <lineage>
        <taxon>Eukaryota</taxon>
        <taxon>Fungi</taxon>
        <taxon>Dikarya</taxon>
        <taxon>Ascomycota</taxon>
        <taxon>Pezizomycotina</taxon>
        <taxon>Sordariomycetes</taxon>
        <taxon>Sordariomycetidae</taxon>
        <taxon>Sordariales</taxon>
        <taxon>Chaetomiaceae</taxon>
        <taxon>Chaetomium</taxon>
    </lineage>
</organism>
<proteinExistence type="predicted"/>
<keyword evidence="2" id="KW-1185">Reference proteome</keyword>
<sequence length="72" mass="7779">MDRRQGRPPPAYLIATAYSKSGSRLKPITVGSELGAAHGDKRLMAHKSVTAGSIVTSHFLIPMSWTLMVSLQ</sequence>
<protein>
    <submittedName>
        <fullName evidence="1">Uncharacterized protein</fullName>
    </submittedName>
</protein>
<reference evidence="1 2" key="1">
    <citation type="journal article" date="2021" name="Nat. Commun.">
        <title>Genetic determinants of endophytism in the Arabidopsis root mycobiome.</title>
        <authorList>
            <person name="Mesny F."/>
            <person name="Miyauchi S."/>
            <person name="Thiergart T."/>
            <person name="Pickel B."/>
            <person name="Atanasova L."/>
            <person name="Karlsson M."/>
            <person name="Huettel B."/>
            <person name="Barry K.W."/>
            <person name="Haridas S."/>
            <person name="Chen C."/>
            <person name="Bauer D."/>
            <person name="Andreopoulos W."/>
            <person name="Pangilinan J."/>
            <person name="LaButti K."/>
            <person name="Riley R."/>
            <person name="Lipzen A."/>
            <person name="Clum A."/>
            <person name="Drula E."/>
            <person name="Henrissat B."/>
            <person name="Kohler A."/>
            <person name="Grigoriev I.V."/>
            <person name="Martin F.M."/>
            <person name="Hacquard S."/>
        </authorList>
    </citation>
    <scope>NUCLEOTIDE SEQUENCE [LARGE SCALE GENOMIC DNA]</scope>
    <source>
        <strain evidence="1 2">MPI-SDFR-AT-0079</strain>
    </source>
</reference>
<dbReference type="EMBL" id="JAGIZQ010000008">
    <property type="protein sequence ID" value="KAH6613524.1"/>
    <property type="molecule type" value="Genomic_DNA"/>
</dbReference>
<evidence type="ECO:0000313" key="1">
    <source>
        <dbReference type="EMBL" id="KAH6613524.1"/>
    </source>
</evidence>
<accession>A0ACB7NXI0</accession>
<gene>
    <name evidence="1" type="ORF">F5144DRAFT_499712</name>
</gene>
<dbReference type="Proteomes" id="UP000724584">
    <property type="component" value="Unassembled WGS sequence"/>
</dbReference>